<dbReference type="HOGENOM" id="CLU_1172291_0_0_1"/>
<dbReference type="Proteomes" id="UP000026962">
    <property type="component" value="Chromosome 1"/>
</dbReference>
<accession>A0A0E0JFR1</accession>
<name>A0A0E0JFR1_ORYPU</name>
<dbReference type="Gramene" id="OPUNC01G07490.1">
    <property type="protein sequence ID" value="OPUNC01G07490.1"/>
    <property type="gene ID" value="OPUNC01G07490"/>
</dbReference>
<dbReference type="AlphaFoldDB" id="A0A0E0JFR1"/>
<keyword evidence="1" id="KW-1133">Transmembrane helix</keyword>
<reference evidence="2" key="2">
    <citation type="submission" date="2018-05" db="EMBL/GenBank/DDBJ databases">
        <title>OpunRS2 (Oryza punctata Reference Sequence Version 2).</title>
        <authorList>
            <person name="Zhang J."/>
            <person name="Kudrna D."/>
            <person name="Lee S."/>
            <person name="Talag J."/>
            <person name="Welchert J."/>
            <person name="Wing R.A."/>
        </authorList>
    </citation>
    <scope>NUCLEOTIDE SEQUENCE [LARGE SCALE GENOMIC DNA]</scope>
</reference>
<organism evidence="2">
    <name type="scientific">Oryza punctata</name>
    <name type="common">Red rice</name>
    <dbReference type="NCBI Taxonomy" id="4537"/>
    <lineage>
        <taxon>Eukaryota</taxon>
        <taxon>Viridiplantae</taxon>
        <taxon>Streptophyta</taxon>
        <taxon>Embryophyta</taxon>
        <taxon>Tracheophyta</taxon>
        <taxon>Spermatophyta</taxon>
        <taxon>Magnoliopsida</taxon>
        <taxon>Liliopsida</taxon>
        <taxon>Poales</taxon>
        <taxon>Poaceae</taxon>
        <taxon>BOP clade</taxon>
        <taxon>Oryzoideae</taxon>
        <taxon>Oryzeae</taxon>
        <taxon>Oryzinae</taxon>
        <taxon>Oryza</taxon>
    </lineage>
</organism>
<reference evidence="2" key="1">
    <citation type="submission" date="2015-04" db="UniProtKB">
        <authorList>
            <consortium name="EnsemblPlants"/>
        </authorList>
    </citation>
    <scope>IDENTIFICATION</scope>
</reference>
<protein>
    <submittedName>
        <fullName evidence="2">Uncharacterized protein</fullName>
    </submittedName>
</protein>
<dbReference type="EnsemblPlants" id="OPUNC01G07490.1">
    <property type="protein sequence ID" value="OPUNC01G07490.1"/>
    <property type="gene ID" value="OPUNC01G07490"/>
</dbReference>
<proteinExistence type="predicted"/>
<sequence>MSTSWNVVSSSASIMCLGIYLTISFTISSTPPMSPPTAATAVVTIATSTSDAPPAWRATTIAPVLMRVQPILRDVAVCRLCHVNHVPEETSRRILASDRTLIATESSPRPSTTNERRLERLEPAQLIAEAGVDRERAGARRIAGMEEAGVEGGGGADCEVCAAAEAPVSEGLSESNQLSCTLRLVLRGNGLAPGGSPAWKKLESRAVAPPTAKLAPCRKLPLCDRYGGTNGRPRQHV</sequence>
<keyword evidence="1" id="KW-0472">Membrane</keyword>
<keyword evidence="3" id="KW-1185">Reference proteome</keyword>
<evidence type="ECO:0000313" key="2">
    <source>
        <dbReference type="EnsemblPlants" id="OPUNC01G07490.1"/>
    </source>
</evidence>
<evidence type="ECO:0000256" key="1">
    <source>
        <dbReference type="SAM" id="Phobius"/>
    </source>
</evidence>
<keyword evidence="1" id="KW-0812">Transmembrane</keyword>
<feature type="transmembrane region" description="Helical" evidence="1">
    <location>
        <begin position="7"/>
        <end position="27"/>
    </location>
</feature>
<evidence type="ECO:0000313" key="3">
    <source>
        <dbReference type="Proteomes" id="UP000026962"/>
    </source>
</evidence>